<accession>A0ABX8BJP0</accession>
<dbReference type="EMBL" id="CP074133">
    <property type="protein sequence ID" value="QUX22460.1"/>
    <property type="molecule type" value="Genomic_DNA"/>
</dbReference>
<organism evidence="1 2">
    <name type="scientific">Nocardiopsis changdeensis</name>
    <dbReference type="NCBI Taxonomy" id="2831969"/>
    <lineage>
        <taxon>Bacteria</taxon>
        <taxon>Bacillati</taxon>
        <taxon>Actinomycetota</taxon>
        <taxon>Actinomycetes</taxon>
        <taxon>Streptosporangiales</taxon>
        <taxon>Nocardiopsidaceae</taxon>
        <taxon>Nocardiopsis</taxon>
    </lineage>
</organism>
<dbReference type="SUPFAM" id="SSF53474">
    <property type="entry name" value="alpha/beta-Hydrolases"/>
    <property type="match status" value="1"/>
</dbReference>
<keyword evidence="2" id="KW-1185">Reference proteome</keyword>
<dbReference type="RefSeq" id="WP_220563676.1">
    <property type="nucleotide sequence ID" value="NZ_CP074133.1"/>
</dbReference>
<name>A0ABX8BJP0_9ACTN</name>
<dbReference type="Gene3D" id="3.40.50.1820">
    <property type="entry name" value="alpha/beta hydrolase"/>
    <property type="match status" value="1"/>
</dbReference>
<dbReference type="GO" id="GO:0016787">
    <property type="term" value="F:hydrolase activity"/>
    <property type="evidence" value="ECO:0007669"/>
    <property type="project" value="UniProtKB-KW"/>
</dbReference>
<sequence length="231" mass="25157">MQPTFVLVHSPSVGPSTWRPVAECLTATGYPVRLPSLLDIGAGAPPFWPRIVSAVRDDLRQVPAASPLVLVAHSNAGLFLPLIRSGLDRPVVGSVFVDAALPARSGPTPVAPPRLLEFLRPMAMNGRLPRWTDWWDEAEVASLFPNPKVRRTVVEEQPTLPLSYYEQNIPVPEGWDDHPCSYLLFSPPYAGLAAEARERGWRSAHLPGTHLHQISDPVGTARHLVGLAATA</sequence>
<reference evidence="1 2" key="1">
    <citation type="submission" date="2021-05" db="EMBL/GenBank/DDBJ databases">
        <title>Direct Submission.</title>
        <authorList>
            <person name="Li K."/>
            <person name="Gao J."/>
        </authorList>
    </citation>
    <scope>NUCLEOTIDE SEQUENCE [LARGE SCALE GENOMIC DNA]</scope>
    <source>
        <strain evidence="1 2">Mg02</strain>
    </source>
</reference>
<dbReference type="InterPro" id="IPR029058">
    <property type="entry name" value="AB_hydrolase_fold"/>
</dbReference>
<proteinExistence type="predicted"/>
<protein>
    <submittedName>
        <fullName evidence="1">Alpha/beta hydrolase</fullName>
    </submittedName>
</protein>
<evidence type="ECO:0000313" key="1">
    <source>
        <dbReference type="EMBL" id="QUX22460.1"/>
    </source>
</evidence>
<keyword evidence="1" id="KW-0378">Hydrolase</keyword>
<evidence type="ECO:0000313" key="2">
    <source>
        <dbReference type="Proteomes" id="UP000676079"/>
    </source>
</evidence>
<dbReference type="Proteomes" id="UP000676079">
    <property type="component" value="Chromosome"/>
</dbReference>
<gene>
    <name evidence="1" type="ORF">KGD84_29780</name>
</gene>